<keyword evidence="1" id="KW-0472">Membrane</keyword>
<dbReference type="PANTHER" id="PTHR28026">
    <property type="entry name" value="DUF962 DOMAIN PROTEIN (AFU_ORTHOLOGUE AFUA_8G05310)"/>
    <property type="match status" value="1"/>
</dbReference>
<feature type="transmembrane region" description="Helical" evidence="1">
    <location>
        <begin position="78"/>
        <end position="95"/>
    </location>
</feature>
<protein>
    <recommendedName>
        <fullName evidence="5">DUF962 domain-containing protein</fullName>
    </recommendedName>
</protein>
<dbReference type="AlphaFoldDB" id="A0A815GMH7"/>
<gene>
    <name evidence="2" type="ORF">EDS130_LOCUS21639</name>
    <name evidence="3" type="ORF">XAT740_LOCUS30918</name>
</gene>
<dbReference type="InterPro" id="IPR009305">
    <property type="entry name" value="Mpo1-like"/>
</dbReference>
<keyword evidence="1" id="KW-1133">Transmembrane helix</keyword>
<feature type="transmembrane region" description="Helical" evidence="1">
    <location>
        <begin position="33"/>
        <end position="50"/>
    </location>
</feature>
<comment type="caution">
    <text evidence="3">The sequence shown here is derived from an EMBL/GenBank/DDBJ whole genome shotgun (WGS) entry which is preliminary data.</text>
</comment>
<proteinExistence type="predicted"/>
<accession>A0A815GMH7</accession>
<dbReference type="GO" id="GO:0046521">
    <property type="term" value="P:sphingoid catabolic process"/>
    <property type="evidence" value="ECO:0007669"/>
    <property type="project" value="TreeGrafter"/>
</dbReference>
<dbReference type="Proteomes" id="UP000663852">
    <property type="component" value="Unassembled WGS sequence"/>
</dbReference>
<dbReference type="EMBL" id="CAJNOR010002781">
    <property type="protein sequence ID" value="CAF1340341.1"/>
    <property type="molecule type" value="Genomic_DNA"/>
</dbReference>
<sequence length="177" mass="20346">MGTAFLLPFFKGKTLESEFGFVNYYHSQPMNRALHTCAIPLLIFGILTMTYSIDYRLSILFSIAYCSIVFLFDSKTALAYILLFGALFCSMIISSSQNHPSIFSGFVIFLSGLILQGLGHYIFQQSAPAFRSFEAIFTTPVFLMMYLITDHKSPFWKNVQNETNKWKQMLNNEEKKY</sequence>
<dbReference type="GO" id="GO:0005783">
    <property type="term" value="C:endoplasmic reticulum"/>
    <property type="evidence" value="ECO:0007669"/>
    <property type="project" value="TreeGrafter"/>
</dbReference>
<dbReference type="EMBL" id="CAJNOJ010000110">
    <property type="protein sequence ID" value="CAF1132216.1"/>
    <property type="molecule type" value="Genomic_DNA"/>
</dbReference>
<keyword evidence="1" id="KW-0812">Transmembrane</keyword>
<dbReference type="Proteomes" id="UP000663828">
    <property type="component" value="Unassembled WGS sequence"/>
</dbReference>
<feature type="transmembrane region" description="Helical" evidence="1">
    <location>
        <begin position="55"/>
        <end position="72"/>
    </location>
</feature>
<evidence type="ECO:0008006" key="5">
    <source>
        <dbReference type="Google" id="ProtNLM"/>
    </source>
</evidence>
<evidence type="ECO:0000313" key="3">
    <source>
        <dbReference type="EMBL" id="CAF1340341.1"/>
    </source>
</evidence>
<evidence type="ECO:0000313" key="2">
    <source>
        <dbReference type="EMBL" id="CAF1132216.1"/>
    </source>
</evidence>
<dbReference type="OrthoDB" id="2124888at2759"/>
<dbReference type="PANTHER" id="PTHR28026:SF9">
    <property type="entry name" value="2-HYDROXY-PALMITIC ACID DIOXYGENASE MPO1"/>
    <property type="match status" value="1"/>
</dbReference>
<name>A0A815GMH7_ADIRI</name>
<dbReference type="GO" id="GO:0016020">
    <property type="term" value="C:membrane"/>
    <property type="evidence" value="ECO:0007669"/>
    <property type="project" value="GOC"/>
</dbReference>
<feature type="transmembrane region" description="Helical" evidence="1">
    <location>
        <begin position="129"/>
        <end position="148"/>
    </location>
</feature>
<keyword evidence="4" id="KW-1185">Reference proteome</keyword>
<evidence type="ECO:0000256" key="1">
    <source>
        <dbReference type="SAM" id="Phobius"/>
    </source>
</evidence>
<organism evidence="3 4">
    <name type="scientific">Adineta ricciae</name>
    <name type="common">Rotifer</name>
    <dbReference type="NCBI Taxonomy" id="249248"/>
    <lineage>
        <taxon>Eukaryota</taxon>
        <taxon>Metazoa</taxon>
        <taxon>Spiralia</taxon>
        <taxon>Gnathifera</taxon>
        <taxon>Rotifera</taxon>
        <taxon>Eurotatoria</taxon>
        <taxon>Bdelloidea</taxon>
        <taxon>Adinetida</taxon>
        <taxon>Adinetidae</taxon>
        <taxon>Adineta</taxon>
    </lineage>
</organism>
<evidence type="ECO:0000313" key="4">
    <source>
        <dbReference type="Proteomes" id="UP000663828"/>
    </source>
</evidence>
<feature type="transmembrane region" description="Helical" evidence="1">
    <location>
        <begin position="102"/>
        <end position="123"/>
    </location>
</feature>
<dbReference type="Pfam" id="PF06127">
    <property type="entry name" value="Mpo1-like"/>
    <property type="match status" value="1"/>
</dbReference>
<reference evidence="3" key="1">
    <citation type="submission" date="2021-02" db="EMBL/GenBank/DDBJ databases">
        <authorList>
            <person name="Nowell W R."/>
        </authorList>
    </citation>
    <scope>NUCLEOTIDE SEQUENCE</scope>
</reference>